<evidence type="ECO:0000313" key="1">
    <source>
        <dbReference type="EMBL" id="SVA70552.1"/>
    </source>
</evidence>
<proteinExistence type="predicted"/>
<protein>
    <submittedName>
        <fullName evidence="1">Uncharacterized protein</fullName>
    </submittedName>
</protein>
<sequence length="171" mass="18830">MKVKQFPFIVLIFFTMGIAQDTSDVSIKIGTNPLTLFAVADFNVSGEYELKDNFVAAFTAHHYDDVPDTLAKQRFSAGVRMYFSPGKFSKKVSKGVYSNSAMLGRFITLKAGINLTADDSYTSIEMYAGESINFGGSLFMEYKIGIVRFLKKGTSDDVLTPSAGFNIGIMF</sequence>
<name>A0A381Y1J4_9ZZZZ</name>
<gene>
    <name evidence="1" type="ORF">METZ01_LOCUS123406</name>
</gene>
<accession>A0A381Y1J4</accession>
<reference evidence="1" key="1">
    <citation type="submission" date="2018-05" db="EMBL/GenBank/DDBJ databases">
        <authorList>
            <person name="Lanie J.A."/>
            <person name="Ng W.-L."/>
            <person name="Kazmierczak K.M."/>
            <person name="Andrzejewski T.M."/>
            <person name="Davidsen T.M."/>
            <person name="Wayne K.J."/>
            <person name="Tettelin H."/>
            <person name="Glass J.I."/>
            <person name="Rusch D."/>
            <person name="Podicherti R."/>
            <person name="Tsui H.-C.T."/>
            <person name="Winkler M.E."/>
        </authorList>
    </citation>
    <scope>NUCLEOTIDE SEQUENCE</scope>
</reference>
<dbReference type="EMBL" id="UINC01017066">
    <property type="protein sequence ID" value="SVA70552.1"/>
    <property type="molecule type" value="Genomic_DNA"/>
</dbReference>
<dbReference type="AlphaFoldDB" id="A0A381Y1J4"/>
<organism evidence="1">
    <name type="scientific">marine metagenome</name>
    <dbReference type="NCBI Taxonomy" id="408172"/>
    <lineage>
        <taxon>unclassified sequences</taxon>
        <taxon>metagenomes</taxon>
        <taxon>ecological metagenomes</taxon>
    </lineage>
</organism>